<evidence type="ECO:0000313" key="2">
    <source>
        <dbReference type="Proteomes" id="UP000438914"/>
    </source>
</evidence>
<dbReference type="InterPro" id="IPR046111">
    <property type="entry name" value="DUF6048"/>
</dbReference>
<dbReference type="Pfam" id="PF19515">
    <property type="entry name" value="DUF6048"/>
    <property type="match status" value="1"/>
</dbReference>
<sequence>MAKHPQQPRHLSKQEQEAMRRKQIDDSIPFFRGVQVKVDAIGLVQKAVSDYGQYEAGVRVNLKDKYFPVVEFGLGKADHREVTTAISYHTSAPYAKIGMDFNIMKNKHDIYRTYVGARLAATSFKYDVDNPAIIDPVYGGNYPVHQQGVKAKCSWMEALAGIDAKIYGPIHLGWSVRYYRRLSHDDGPLGNVWYVPGFGKQASTRIGGTFDIIVEL</sequence>
<comment type="caution">
    <text evidence="1">The sequence shown here is derived from an EMBL/GenBank/DDBJ whole genome shotgun (WGS) entry which is preliminary data.</text>
</comment>
<dbReference type="Proteomes" id="UP000438914">
    <property type="component" value="Unassembled WGS sequence"/>
</dbReference>
<name>A0A7K0KHD8_9BACT</name>
<gene>
    <name evidence="1" type="ORF">FYJ73_11890</name>
</gene>
<keyword evidence="2" id="KW-1185">Reference proteome</keyword>
<dbReference type="EMBL" id="VUNG01000035">
    <property type="protein sequence ID" value="MST85357.1"/>
    <property type="molecule type" value="Genomic_DNA"/>
</dbReference>
<accession>A0A7K0KHD8</accession>
<reference evidence="1 2" key="1">
    <citation type="submission" date="2019-08" db="EMBL/GenBank/DDBJ databases">
        <title>In-depth cultivation of the pig gut microbiome towards novel bacterial diversity and tailored functional studies.</title>
        <authorList>
            <person name="Wylensek D."/>
            <person name="Hitch T.C.A."/>
            <person name="Clavel T."/>
        </authorList>
    </citation>
    <scope>NUCLEOTIDE SEQUENCE [LARGE SCALE GENOMIC DNA]</scope>
    <source>
        <strain evidence="1 2">LKV-178-WT-2A</strain>
    </source>
</reference>
<protein>
    <submittedName>
        <fullName evidence="1">Uncharacterized protein</fullName>
    </submittedName>
</protein>
<proteinExistence type="predicted"/>
<organism evidence="1 2">
    <name type="scientific">Hallella mizrahii</name>
    <dbReference type="NCBI Taxonomy" id="2606637"/>
    <lineage>
        <taxon>Bacteria</taxon>
        <taxon>Pseudomonadati</taxon>
        <taxon>Bacteroidota</taxon>
        <taxon>Bacteroidia</taxon>
        <taxon>Bacteroidales</taxon>
        <taxon>Prevotellaceae</taxon>
        <taxon>Hallella</taxon>
    </lineage>
</organism>
<dbReference type="AlphaFoldDB" id="A0A7K0KHD8"/>
<evidence type="ECO:0000313" key="1">
    <source>
        <dbReference type="EMBL" id="MST85357.1"/>
    </source>
</evidence>